<dbReference type="SUPFAM" id="SSF51338">
    <property type="entry name" value="Composite domain of metallo-dependent hydrolases"/>
    <property type="match status" value="1"/>
</dbReference>
<evidence type="ECO:0000313" key="3">
    <source>
        <dbReference type="EMBL" id="MBY0758456.1"/>
    </source>
</evidence>
<gene>
    <name evidence="3" type="ORF">FLB61_05035</name>
</gene>
<evidence type="ECO:0000313" key="4">
    <source>
        <dbReference type="Proteomes" id="UP000779049"/>
    </source>
</evidence>
<reference evidence="3 4" key="1">
    <citation type="journal article" date="2020" name="New Microbes New Infect">
        <title>Sellimonas caecigallum sp. nov., description and genome sequence of a new member of the Sellimonas genus isolated from the cecum of feral chicken.</title>
        <authorList>
            <person name="Wongkuna S."/>
            <person name="Ghimire S."/>
            <person name="Antony L."/>
            <person name="Chankhamhaengdecha S."/>
            <person name="Janvilisri T."/>
            <person name="Scaria J."/>
        </authorList>
    </citation>
    <scope>NUCLEOTIDE SEQUENCE [LARGE SCALE GENOMIC DNA]</scope>
    <source>
        <strain evidence="3 4">SW451</strain>
    </source>
</reference>
<feature type="region of interest" description="Disordered" evidence="1">
    <location>
        <begin position="168"/>
        <end position="188"/>
    </location>
</feature>
<dbReference type="RefSeq" id="WP_087200649.1">
    <property type="nucleotide sequence ID" value="NZ_CP173660.1"/>
</dbReference>
<name>A0ABS7L5Y5_9FIRM</name>
<dbReference type="PANTHER" id="PTHR22642:SF2">
    <property type="entry name" value="PROTEIN LONG AFTER FAR-RED 3"/>
    <property type="match status" value="1"/>
</dbReference>
<sequence length="540" mass="60592">MAEKTNQRVKYRNGKIFTADENHSFVDTMIVENGRIVWTGKEENAKDCGYEENDRTVDLAGACVLPGFVDAHMHPVMLADFSKKISALPPKVHSIEELIQEITHVRERQKPGQWIEGWGYDEGKFAEKRSVNRYDLDRGCSDSPVSIIRTCGHIRCVNSMALRLAGIDRNTPDPEGGEIERDENGEPTGVLKENARNLILPFMPEEKEEDKIENLVALGNLLTSQGIVAVCDMGNLDDSDNEPLFQEAARRGFAQKVGIYYMWDYFMGNQTFDIPKEKMDRSRQIFAAGLKLIGDGSVSGRTAWMSRPYVGSCEEYGISVCTDEQMETAFSFCKEHKCQLSMHAMGGQAISRVVERAYREDNWMEDDTPYVRVEHITDPSDDSIRKAAEKGIAFVTQPIFMYAEIESYLKNLGEEWMKTCYPVQKMLDAGVKLCFSTDAPATSWAVPSDPFPCIKGAVTRKAYDGTDCGQAEAIDIRTAVCLYTREAAKAAGFGVLGMIKKGYEADFIVLDKDIFEIPPEEIDKVKVKATYIGGNCVYRR</sequence>
<comment type="caution">
    <text evidence="3">The sequence shown here is derived from an EMBL/GenBank/DDBJ whole genome shotgun (WGS) entry which is preliminary data.</text>
</comment>
<dbReference type="EMBL" id="VIRV01000005">
    <property type="protein sequence ID" value="MBY0758456.1"/>
    <property type="molecule type" value="Genomic_DNA"/>
</dbReference>
<dbReference type="Gene3D" id="3.10.310.70">
    <property type="match status" value="1"/>
</dbReference>
<dbReference type="Gene3D" id="3.20.20.140">
    <property type="entry name" value="Metal-dependent hydrolases"/>
    <property type="match status" value="1"/>
</dbReference>
<dbReference type="PANTHER" id="PTHR22642">
    <property type="entry name" value="IMIDAZOLONEPROPIONASE"/>
    <property type="match status" value="1"/>
</dbReference>
<organism evidence="3 4">
    <name type="scientific">Sellimonas caecigallum</name>
    <dbReference type="NCBI Taxonomy" id="2592333"/>
    <lineage>
        <taxon>Bacteria</taxon>
        <taxon>Bacillati</taxon>
        <taxon>Bacillota</taxon>
        <taxon>Clostridia</taxon>
        <taxon>Lachnospirales</taxon>
        <taxon>Lachnospiraceae</taxon>
        <taxon>Sellimonas</taxon>
    </lineage>
</organism>
<dbReference type="CDD" id="cd01300">
    <property type="entry name" value="YtcJ_like"/>
    <property type="match status" value="1"/>
</dbReference>
<feature type="domain" description="Amidohydrolase 3" evidence="2">
    <location>
        <begin position="55"/>
        <end position="538"/>
    </location>
</feature>
<dbReference type="InterPro" id="IPR011059">
    <property type="entry name" value="Metal-dep_hydrolase_composite"/>
</dbReference>
<dbReference type="InterPro" id="IPR032466">
    <property type="entry name" value="Metal_Hydrolase"/>
</dbReference>
<evidence type="ECO:0000259" key="2">
    <source>
        <dbReference type="Pfam" id="PF07969"/>
    </source>
</evidence>
<protein>
    <submittedName>
        <fullName evidence="3">Amidohydrolase</fullName>
    </submittedName>
</protein>
<keyword evidence="4" id="KW-1185">Reference proteome</keyword>
<dbReference type="Gene3D" id="2.30.40.10">
    <property type="entry name" value="Urease, subunit C, domain 1"/>
    <property type="match status" value="1"/>
</dbReference>
<dbReference type="InterPro" id="IPR013108">
    <property type="entry name" value="Amidohydro_3"/>
</dbReference>
<proteinExistence type="predicted"/>
<dbReference type="Pfam" id="PF07969">
    <property type="entry name" value="Amidohydro_3"/>
    <property type="match status" value="1"/>
</dbReference>
<evidence type="ECO:0000256" key="1">
    <source>
        <dbReference type="SAM" id="MobiDB-lite"/>
    </source>
</evidence>
<dbReference type="SUPFAM" id="SSF51556">
    <property type="entry name" value="Metallo-dependent hydrolases"/>
    <property type="match status" value="1"/>
</dbReference>
<dbReference type="Proteomes" id="UP000779049">
    <property type="component" value="Unassembled WGS sequence"/>
</dbReference>
<accession>A0ABS7L5Y5</accession>
<dbReference type="InterPro" id="IPR033932">
    <property type="entry name" value="YtcJ-like"/>
</dbReference>